<comment type="caution">
    <text evidence="1">The sequence shown here is derived from an EMBL/GenBank/DDBJ whole genome shotgun (WGS) entry which is preliminary data.</text>
</comment>
<evidence type="ECO:0000313" key="2">
    <source>
        <dbReference type="Proteomes" id="UP000549394"/>
    </source>
</evidence>
<name>A0A7I8WEW0_9ANNE</name>
<dbReference type="EMBL" id="CAJFCJ010000078">
    <property type="protein sequence ID" value="CAD5126745.1"/>
    <property type="molecule type" value="Genomic_DNA"/>
</dbReference>
<proteinExistence type="predicted"/>
<protein>
    <submittedName>
        <fullName evidence="1">DgyrCDS14800</fullName>
    </submittedName>
</protein>
<keyword evidence="2" id="KW-1185">Reference proteome</keyword>
<reference evidence="1 2" key="1">
    <citation type="submission" date="2020-08" db="EMBL/GenBank/DDBJ databases">
        <authorList>
            <person name="Hejnol A."/>
        </authorList>
    </citation>
    <scope>NUCLEOTIDE SEQUENCE [LARGE SCALE GENOMIC DNA]</scope>
</reference>
<sequence>MYWLTYTLTAKHAGKINCLFELKVETQAVGVEGQKIAIGLRQISGTPSCSTESTDPSKATIDIGGPFSPGISIQNIIATKAGSSDFAHMNHLKYE</sequence>
<dbReference type="AlphaFoldDB" id="A0A7I8WEW0"/>
<gene>
    <name evidence="1" type="ORF">DGYR_LOCUS13978</name>
</gene>
<accession>A0A7I8WEW0</accession>
<organism evidence="1 2">
    <name type="scientific">Dimorphilus gyrociliatus</name>
    <dbReference type="NCBI Taxonomy" id="2664684"/>
    <lineage>
        <taxon>Eukaryota</taxon>
        <taxon>Metazoa</taxon>
        <taxon>Spiralia</taxon>
        <taxon>Lophotrochozoa</taxon>
        <taxon>Annelida</taxon>
        <taxon>Polychaeta</taxon>
        <taxon>Polychaeta incertae sedis</taxon>
        <taxon>Dinophilidae</taxon>
        <taxon>Dimorphilus</taxon>
    </lineage>
</organism>
<dbReference type="Proteomes" id="UP000549394">
    <property type="component" value="Unassembled WGS sequence"/>
</dbReference>
<evidence type="ECO:0000313" key="1">
    <source>
        <dbReference type="EMBL" id="CAD5126745.1"/>
    </source>
</evidence>